<keyword evidence="7" id="KW-1185">Reference proteome</keyword>
<gene>
    <name evidence="6" type="primary">BnaC09g39490D</name>
    <name evidence="6" type="ORF">GSBRNA2T00032637001</name>
</gene>
<dbReference type="PANTHER" id="PTHR11017">
    <property type="entry name" value="LEUCINE-RICH REPEAT-CONTAINING PROTEIN"/>
    <property type="match status" value="1"/>
</dbReference>
<keyword evidence="1" id="KW-0433">Leucine-rich repeat</keyword>
<reference evidence="6 7" key="1">
    <citation type="journal article" date="2014" name="Science">
        <title>Plant genetics. Early allopolyploid evolution in the post-Neolithic Brassica napus oilseed genome.</title>
        <authorList>
            <person name="Chalhoub B."/>
            <person name="Denoeud F."/>
            <person name="Liu S."/>
            <person name="Parkin I.A."/>
            <person name="Tang H."/>
            <person name="Wang X."/>
            <person name="Chiquet J."/>
            <person name="Belcram H."/>
            <person name="Tong C."/>
            <person name="Samans B."/>
            <person name="Correa M."/>
            <person name="Da Silva C."/>
            <person name="Just J."/>
            <person name="Falentin C."/>
            <person name="Koh C.S."/>
            <person name="Le Clainche I."/>
            <person name="Bernard M."/>
            <person name="Bento P."/>
            <person name="Noel B."/>
            <person name="Labadie K."/>
            <person name="Alberti A."/>
            <person name="Charles M."/>
            <person name="Arnaud D."/>
            <person name="Guo H."/>
            <person name="Daviaud C."/>
            <person name="Alamery S."/>
            <person name="Jabbari K."/>
            <person name="Zhao M."/>
            <person name="Edger P.P."/>
            <person name="Chelaifa H."/>
            <person name="Tack D."/>
            <person name="Lassalle G."/>
            <person name="Mestiri I."/>
            <person name="Schnel N."/>
            <person name="Le Paslier M.C."/>
            <person name="Fan G."/>
            <person name="Renault V."/>
            <person name="Bayer P.E."/>
            <person name="Golicz A.A."/>
            <person name="Manoli S."/>
            <person name="Lee T.H."/>
            <person name="Thi V.H."/>
            <person name="Chalabi S."/>
            <person name="Hu Q."/>
            <person name="Fan C."/>
            <person name="Tollenaere R."/>
            <person name="Lu Y."/>
            <person name="Battail C."/>
            <person name="Shen J."/>
            <person name="Sidebottom C.H."/>
            <person name="Wang X."/>
            <person name="Canaguier A."/>
            <person name="Chauveau A."/>
            <person name="Berard A."/>
            <person name="Deniot G."/>
            <person name="Guan M."/>
            <person name="Liu Z."/>
            <person name="Sun F."/>
            <person name="Lim Y.P."/>
            <person name="Lyons E."/>
            <person name="Town C.D."/>
            <person name="Bancroft I."/>
            <person name="Wang X."/>
            <person name="Meng J."/>
            <person name="Ma J."/>
            <person name="Pires J.C."/>
            <person name="King G.J."/>
            <person name="Brunel D."/>
            <person name="Delourme R."/>
            <person name="Renard M."/>
            <person name="Aury J.M."/>
            <person name="Adams K.L."/>
            <person name="Batley J."/>
            <person name="Snowdon R.J."/>
            <person name="Tost J."/>
            <person name="Edwards D."/>
            <person name="Zhou Y."/>
            <person name="Hua W."/>
            <person name="Sharpe A.G."/>
            <person name="Paterson A.H."/>
            <person name="Guan C."/>
            <person name="Wincker P."/>
        </authorList>
    </citation>
    <scope>NUCLEOTIDE SEQUENCE [LARGE SCALE GENOMIC DNA]</scope>
    <source>
        <strain evidence="7">cv. Darmor-bzh</strain>
    </source>
</reference>
<dbReference type="Pfam" id="PF07725">
    <property type="entry name" value="LRR_3"/>
    <property type="match status" value="1"/>
</dbReference>
<dbReference type="GO" id="GO:0006952">
    <property type="term" value="P:defense response"/>
    <property type="evidence" value="ECO:0007669"/>
    <property type="project" value="InterPro"/>
</dbReference>
<dbReference type="Proteomes" id="UP000028999">
    <property type="component" value="Unassembled WGS sequence"/>
</dbReference>
<organism evidence="6 7">
    <name type="scientific">Brassica napus</name>
    <name type="common">Rape</name>
    <dbReference type="NCBI Taxonomy" id="3708"/>
    <lineage>
        <taxon>Eukaryota</taxon>
        <taxon>Viridiplantae</taxon>
        <taxon>Streptophyta</taxon>
        <taxon>Embryophyta</taxon>
        <taxon>Tracheophyta</taxon>
        <taxon>Spermatophyta</taxon>
        <taxon>Magnoliopsida</taxon>
        <taxon>eudicotyledons</taxon>
        <taxon>Gunneridae</taxon>
        <taxon>Pentapetalae</taxon>
        <taxon>rosids</taxon>
        <taxon>malvids</taxon>
        <taxon>Brassicales</taxon>
        <taxon>Brassicaceae</taxon>
        <taxon>Brassiceae</taxon>
        <taxon>Brassica</taxon>
    </lineage>
</organism>
<dbReference type="SMART" id="SM00255">
    <property type="entry name" value="TIR"/>
    <property type="match status" value="1"/>
</dbReference>
<dbReference type="InterPro" id="IPR044974">
    <property type="entry name" value="Disease_R_plants"/>
</dbReference>
<feature type="domain" description="TIR" evidence="5">
    <location>
        <begin position="12"/>
        <end position="178"/>
    </location>
</feature>
<keyword evidence="2" id="KW-0677">Repeat</keyword>
<dbReference type="InterPro" id="IPR045344">
    <property type="entry name" value="C-JID"/>
</dbReference>
<evidence type="ECO:0000313" key="7">
    <source>
        <dbReference type="Proteomes" id="UP000028999"/>
    </source>
</evidence>
<dbReference type="Pfam" id="PF20160">
    <property type="entry name" value="C-JID"/>
    <property type="match status" value="2"/>
</dbReference>
<dbReference type="PANTHER" id="PTHR11017:SF440">
    <property type="entry name" value="RING-TYPE E3 UBIQUITIN TRANSFERASE"/>
    <property type="match status" value="1"/>
</dbReference>
<dbReference type="GO" id="GO:0007165">
    <property type="term" value="P:signal transduction"/>
    <property type="evidence" value="ECO:0007669"/>
    <property type="project" value="InterPro"/>
</dbReference>
<dbReference type="PROSITE" id="PS50104">
    <property type="entry name" value="TIR"/>
    <property type="match status" value="1"/>
</dbReference>
<evidence type="ECO:0000256" key="4">
    <source>
        <dbReference type="SAM" id="MobiDB-lite"/>
    </source>
</evidence>
<dbReference type="Pfam" id="PF23282">
    <property type="entry name" value="WHD_ROQ1"/>
    <property type="match status" value="1"/>
</dbReference>
<dbReference type="AlphaFoldDB" id="A0A078GJJ5"/>
<dbReference type="InterPro" id="IPR000157">
    <property type="entry name" value="TIR_dom"/>
</dbReference>
<protein>
    <submittedName>
        <fullName evidence="6">BnaC09g39490D protein</fullName>
    </submittedName>
</protein>
<dbReference type="InterPro" id="IPR035897">
    <property type="entry name" value="Toll_tir_struct_dom_sf"/>
</dbReference>
<dbReference type="SUPFAM" id="SSF52058">
    <property type="entry name" value="L domain-like"/>
    <property type="match status" value="1"/>
</dbReference>
<dbReference type="Gene3D" id="3.80.10.10">
    <property type="entry name" value="Ribonuclease Inhibitor"/>
    <property type="match status" value="2"/>
</dbReference>
<feature type="region of interest" description="Disordered" evidence="4">
    <location>
        <begin position="896"/>
        <end position="923"/>
    </location>
</feature>
<dbReference type="Pfam" id="PF01582">
    <property type="entry name" value="TIR"/>
    <property type="match status" value="1"/>
</dbReference>
<name>A0A078GJJ5_BRANA</name>
<feature type="compositionally biased region" description="Acidic residues" evidence="4">
    <location>
        <begin position="896"/>
        <end position="920"/>
    </location>
</feature>
<evidence type="ECO:0000313" key="6">
    <source>
        <dbReference type="EMBL" id="CDY25434.1"/>
    </source>
</evidence>
<dbReference type="EMBL" id="LK032175">
    <property type="protein sequence ID" value="CDY25434.1"/>
    <property type="molecule type" value="Genomic_DNA"/>
</dbReference>
<sequence length="1167" mass="132088">MASSSSSSSLTWTHDVFPSFCGGDVRKGFLSHLLEKLRSKGISPFIDDGIDRGKPIGPELKKAIRESRIAIVLLSPNYASSSWCLDELVEIMKDRGSEKNQLKVIIIFYGVNPTDVRKQTGDFGKAFEKTCVGKEEQVIKAWRQALVDVANIAGYDSSRWDNEAKMINKIAVYLMKVLELTPSKDFDDYVGMEPRIAEIKLLLSQQSDAKVKFIGIVGPAGIVDCLFKLEAMAKKADWFGHGSMIIITTEDRNLLKQQDIKYEAFQIFCRYAFVQKSLDYYGPETTTAKALRNQFLLDIRGSSEMSSLLGSDYIYHPGTSGKMHYQGSDCDLQIGHGLQNLEQKSLIYTERGRLKMHKLLQQMGRDIVKKRTEIGERQFLWDTKDISDLLCEDTGTGKVLGMNLEKPGVDHIQISKSAFQGMKNLQLLVLLSENVRIHEGLSCLPNKLRLLKWKYYPLTFLPSKFSGKFLVELIMKESKLEKLWDGIKPLQRLKRMVLSDSRYLKEIPDLTNATRLEELDLNGCRSLLELTSTIGNATKLKRCILTCCFLLKELPSSMGNWSRLYRLDMAWCRNLKEFPNVPDSIETLLLYKTRIKKIPPSIENLSHLQTLMMFGCKKLKKISRNVSKLENLGLLDLRNSGEHYEASGAEGENPDIFKAEIEWEGPDSKGSCRFISDFEVDYILPRCLPDISKKALSLFLESYGLNTIPDCIRGLSGLIKLDVTKCRKLEALPRLPDSLLSIDAENCLYLERIDSSFQNPNICLNFAGCLSLNQNAKELIYTSDCKYALLPGEEVHAHFPHQATSGSLTINLTPRPLPSSLRFKACILLSTCDSLEKEEILMLGVSCNVIGKQNDLTMQYGSNSTICRFIVHGRNCKVKGCGVRLLFPHSIIDKNADDDDVDDDDDDDDESDDDDDDDDQSTLVPGVEIPAHFIYRATSDSLLINQPAGPFPLFLRFKACFLLSRGNINFEDLYDDDDLYDENLLMCVSCRFRGKQNDLTVPHESKERGMPYLYGCDDHLYTFEDSFCLDQDCPEAEDATYSELVFEFKVSYKNWKVKACGVQLLEDKEESGRDEDEDDEADDGDNDEVEEEIQDDVEKTQEGEEPRRDDEDGETRSTTSEKRFLDLKVLVVHVDKIEQLDALVKQSQWFGSGNGCIGLPTENTIFP</sequence>
<keyword evidence="3" id="KW-0520">NAD</keyword>
<evidence type="ECO:0000256" key="3">
    <source>
        <dbReference type="ARBA" id="ARBA00023027"/>
    </source>
</evidence>
<dbReference type="PaxDb" id="3708-A0A078GJJ5"/>
<evidence type="ECO:0000256" key="2">
    <source>
        <dbReference type="ARBA" id="ARBA00022737"/>
    </source>
</evidence>
<dbReference type="SUPFAM" id="SSF52200">
    <property type="entry name" value="Toll/Interleukin receptor TIR domain"/>
    <property type="match status" value="1"/>
</dbReference>
<feature type="compositionally biased region" description="Basic and acidic residues" evidence="4">
    <location>
        <begin position="1096"/>
        <end position="1110"/>
    </location>
</feature>
<dbReference type="InterPro" id="IPR058192">
    <property type="entry name" value="WHD_ROQ1-like"/>
</dbReference>
<evidence type="ECO:0000256" key="1">
    <source>
        <dbReference type="ARBA" id="ARBA00022614"/>
    </source>
</evidence>
<dbReference type="InterPro" id="IPR032675">
    <property type="entry name" value="LRR_dom_sf"/>
</dbReference>
<evidence type="ECO:0000259" key="5">
    <source>
        <dbReference type="PROSITE" id="PS50104"/>
    </source>
</evidence>
<feature type="compositionally biased region" description="Acidic residues" evidence="4">
    <location>
        <begin position="1067"/>
        <end position="1095"/>
    </location>
</feature>
<dbReference type="Gramene" id="CDY25434">
    <property type="protein sequence ID" value="CDY25434"/>
    <property type="gene ID" value="GSBRNA2T00032637001"/>
</dbReference>
<dbReference type="Gene3D" id="3.40.50.10140">
    <property type="entry name" value="Toll/interleukin-1 receptor homology (TIR) domain"/>
    <property type="match status" value="1"/>
</dbReference>
<accession>A0A078GJJ5</accession>
<feature type="region of interest" description="Disordered" evidence="4">
    <location>
        <begin position="1067"/>
        <end position="1119"/>
    </location>
</feature>
<dbReference type="InterPro" id="IPR011713">
    <property type="entry name" value="Leu-rich_rpt_3"/>
</dbReference>
<proteinExistence type="predicted"/>
<dbReference type="FunFam" id="3.40.50.10140:FF:000007">
    <property type="entry name" value="Disease resistance protein (TIR-NBS-LRR class)"/>
    <property type="match status" value="1"/>
</dbReference>